<reference evidence="3 4" key="1">
    <citation type="submission" date="2008-04" db="EMBL/GenBank/DDBJ databases">
        <title>Complete sequence of chromosome of Natranaerobius thermophilus JW/NM-WN-LF.</title>
        <authorList>
            <consortium name="US DOE Joint Genome Institute"/>
            <person name="Copeland A."/>
            <person name="Lucas S."/>
            <person name="Lapidus A."/>
            <person name="Glavina del Rio T."/>
            <person name="Dalin E."/>
            <person name="Tice H."/>
            <person name="Bruce D."/>
            <person name="Goodwin L."/>
            <person name="Pitluck S."/>
            <person name="Chertkov O."/>
            <person name="Brettin T."/>
            <person name="Detter J.C."/>
            <person name="Han C."/>
            <person name="Kuske C.R."/>
            <person name="Schmutz J."/>
            <person name="Larimer F."/>
            <person name="Land M."/>
            <person name="Hauser L."/>
            <person name="Kyrpides N."/>
            <person name="Lykidis A."/>
            <person name="Mesbah N.M."/>
            <person name="Wiegel J."/>
        </authorList>
    </citation>
    <scope>NUCLEOTIDE SEQUENCE [LARGE SCALE GENOMIC DNA]</scope>
    <source>
        <strain evidence="4">ATCC BAA-1301 / DSM 18059 / JW/NM-WN-LF</strain>
    </source>
</reference>
<dbReference type="InParanoid" id="B2A3E6"/>
<dbReference type="SUPFAM" id="SSF82866">
    <property type="entry name" value="Multidrug efflux transporter AcrB transmembrane domain"/>
    <property type="match status" value="2"/>
</dbReference>
<feature type="transmembrane region" description="Helical" evidence="2">
    <location>
        <begin position="480"/>
        <end position="500"/>
    </location>
</feature>
<feature type="transmembrane region" description="Helical" evidence="2">
    <location>
        <begin position="881"/>
        <end position="901"/>
    </location>
</feature>
<dbReference type="HOGENOM" id="CLU_002755_1_2_9"/>
<keyword evidence="2" id="KW-0812">Transmembrane</keyword>
<dbReference type="Gene3D" id="1.20.1640.10">
    <property type="entry name" value="Multidrug efflux transporter AcrB transmembrane domain"/>
    <property type="match status" value="3"/>
</dbReference>
<feature type="transmembrane region" description="Helical" evidence="2">
    <location>
        <begin position="939"/>
        <end position="960"/>
    </location>
</feature>
<dbReference type="Gene3D" id="3.30.70.1320">
    <property type="entry name" value="Multidrug efflux transporter AcrB pore domain like"/>
    <property type="match status" value="2"/>
</dbReference>
<feature type="transmembrane region" description="Helical" evidence="2">
    <location>
        <begin position="435"/>
        <end position="460"/>
    </location>
</feature>
<dbReference type="EMBL" id="CP001034">
    <property type="protein sequence ID" value="ACB86375.1"/>
    <property type="molecule type" value="Genomic_DNA"/>
</dbReference>
<feature type="transmembrane region" description="Helical" evidence="2">
    <location>
        <begin position="409"/>
        <end position="429"/>
    </location>
</feature>
<dbReference type="Gene3D" id="3.30.70.1440">
    <property type="entry name" value="Multidrug efflux transporter AcrB pore domain"/>
    <property type="match status" value="1"/>
</dbReference>
<feature type="region of interest" description="Disordered" evidence="1">
    <location>
        <begin position="250"/>
        <end position="299"/>
    </location>
</feature>
<evidence type="ECO:0000256" key="1">
    <source>
        <dbReference type="SAM" id="MobiDB-lite"/>
    </source>
</evidence>
<dbReference type="Gene3D" id="3.30.70.1430">
    <property type="entry name" value="Multidrug efflux transporter AcrB pore domain"/>
    <property type="match status" value="2"/>
</dbReference>
<dbReference type="RefSeq" id="WP_012449208.1">
    <property type="nucleotide sequence ID" value="NC_010718.1"/>
</dbReference>
<dbReference type="STRING" id="457570.Nther_2827"/>
<dbReference type="eggNOG" id="COG0841">
    <property type="taxonomic scope" value="Bacteria"/>
</dbReference>
<feature type="compositionally biased region" description="Polar residues" evidence="1">
    <location>
        <begin position="260"/>
        <end position="271"/>
    </location>
</feature>
<feature type="transmembrane region" description="Helical" evidence="2">
    <location>
        <begin position="571"/>
        <end position="591"/>
    </location>
</feature>
<keyword evidence="4" id="KW-1185">Reference proteome</keyword>
<name>B2A3E6_NATTJ</name>
<dbReference type="InterPro" id="IPR001036">
    <property type="entry name" value="Acrflvin-R"/>
</dbReference>
<dbReference type="InterPro" id="IPR027463">
    <property type="entry name" value="AcrB_DN_DC_subdom"/>
</dbReference>
<dbReference type="SUPFAM" id="SSF82693">
    <property type="entry name" value="Multidrug efflux transporter AcrB pore domain, PN1, PN2, PC1 and PC2 subdomains"/>
    <property type="match status" value="3"/>
</dbReference>
<protein>
    <submittedName>
        <fullName evidence="3">Acriflavin resistance protein</fullName>
    </submittedName>
</protein>
<dbReference type="AlphaFoldDB" id="B2A3E6"/>
<reference evidence="3 4" key="2">
    <citation type="journal article" date="2011" name="J. Bacteriol.">
        <title>Complete genome sequence of the anaerobic, halophilic alkalithermophile Natranaerobius thermophilus JW/NM-WN-LF.</title>
        <authorList>
            <person name="Zhao B."/>
            <person name="Mesbah N.M."/>
            <person name="Dalin E."/>
            <person name="Goodwin L."/>
            <person name="Nolan M."/>
            <person name="Pitluck S."/>
            <person name="Chertkov O."/>
            <person name="Brettin T.S."/>
            <person name="Han J."/>
            <person name="Larimer F.W."/>
            <person name="Land M.L."/>
            <person name="Hauser L."/>
            <person name="Kyrpides N."/>
            <person name="Wiegel J."/>
        </authorList>
    </citation>
    <scope>NUCLEOTIDE SEQUENCE [LARGE SCALE GENOMIC DNA]</scope>
    <source>
        <strain evidence="4">ATCC BAA-1301 / DSM 18059 / JW/NM-WN-LF</strain>
    </source>
</reference>
<feature type="transmembrane region" description="Helical" evidence="2">
    <location>
        <begin position="913"/>
        <end position="933"/>
    </location>
</feature>
<feature type="transmembrane region" description="Helical" evidence="2">
    <location>
        <begin position="1008"/>
        <end position="1034"/>
    </location>
</feature>
<dbReference type="PANTHER" id="PTHR32063">
    <property type="match status" value="1"/>
</dbReference>
<dbReference type="GO" id="GO:0042910">
    <property type="term" value="F:xenobiotic transmembrane transporter activity"/>
    <property type="evidence" value="ECO:0007669"/>
    <property type="project" value="TreeGrafter"/>
</dbReference>
<keyword evidence="2" id="KW-1133">Transmembrane helix</keyword>
<evidence type="ECO:0000256" key="2">
    <source>
        <dbReference type="SAM" id="Phobius"/>
    </source>
</evidence>
<dbReference type="Pfam" id="PF00873">
    <property type="entry name" value="ACR_tran"/>
    <property type="match status" value="2"/>
</dbReference>
<dbReference type="PANTHER" id="PTHR32063:SF0">
    <property type="entry name" value="SWARMING MOTILITY PROTEIN SWRC"/>
    <property type="match status" value="1"/>
</dbReference>
<keyword evidence="2" id="KW-0472">Membrane</keyword>
<evidence type="ECO:0000313" key="4">
    <source>
        <dbReference type="Proteomes" id="UP000001683"/>
    </source>
</evidence>
<dbReference type="GO" id="GO:0005886">
    <property type="term" value="C:plasma membrane"/>
    <property type="evidence" value="ECO:0007669"/>
    <property type="project" value="TreeGrafter"/>
</dbReference>
<dbReference type="Proteomes" id="UP000001683">
    <property type="component" value="Chromosome"/>
</dbReference>
<feature type="transmembrane region" description="Helical" evidence="2">
    <location>
        <begin position="12"/>
        <end position="32"/>
    </location>
</feature>
<proteinExistence type="predicted"/>
<dbReference type="SUPFAM" id="SSF82714">
    <property type="entry name" value="Multidrug efflux transporter AcrB TolC docking domain, DN and DC subdomains"/>
    <property type="match status" value="1"/>
</dbReference>
<feature type="transmembrane region" description="Helical" evidence="2">
    <location>
        <begin position="512"/>
        <end position="539"/>
    </location>
</feature>
<dbReference type="KEGG" id="nth:Nther_2827"/>
<dbReference type="Gene3D" id="3.30.2090.10">
    <property type="entry name" value="Multidrug efflux transporter AcrB TolC docking domain, DN and DC subdomains"/>
    <property type="match status" value="3"/>
</dbReference>
<organism evidence="3 4">
    <name type="scientific">Natranaerobius thermophilus (strain ATCC BAA-1301 / DSM 18059 / JW/NM-WN-LF)</name>
    <dbReference type="NCBI Taxonomy" id="457570"/>
    <lineage>
        <taxon>Bacteria</taxon>
        <taxon>Bacillati</taxon>
        <taxon>Bacillota</taxon>
        <taxon>Clostridia</taxon>
        <taxon>Natranaerobiales</taxon>
        <taxon>Natranaerobiaceae</taxon>
        <taxon>Natranaerobius</taxon>
    </lineage>
</organism>
<evidence type="ECO:0000313" key="3">
    <source>
        <dbReference type="EMBL" id="ACB86375.1"/>
    </source>
</evidence>
<feature type="transmembrane region" description="Helical" evidence="2">
    <location>
        <begin position="382"/>
        <end position="402"/>
    </location>
</feature>
<sequence length="1041" mass="115022">MSLSRLAVKRPIATIMVLLAVLILGFLIYPRLPLNLLPQMNYPMAVVVTQYPEAGPQEIENMITRPMEEMVGTTAGIENISSRSYEELSMVMVEFSWGTDMDFASLEMRERIDTVRENLPEGAESPQVVKVDPSLMPVMFVSVGLEEAEGEHRDLIDLEHLVSNQVVNRLKRIDGVSSVELSGVGEREIRVDLNEDQMEKYDLNSQEVYGILSGQNINVPGGRIVEEEQELLVRSVSEFSSLDELEETTVGINTPDFPGETSNGLNDSFSSGDELPADQNPEVSTEFSTDRRQGEEFSGDYGEPVYLDDIADIRDEYQRESLVRLNGDKALGLIIQKQSDANTVQVTRNINEELAKIQGEYQELNLVPTWNQGNFIEEVLSMVQQNAVLGGFLAALVLFVFLRNYKSTLIVAISIPASILATFPLAYFTGLSLNIMTLSGLALGIGMLVDNSVVVLENIFRHVEQGKQIKEAAITGTEEVSSPIIASTLTTIAVFLPVFLLEDLAGIIFADLSYMVVFSLAMSLFTALTVIPVLSVLLIGHNQAISKFIPIENLKKRYKKSLHYLSKKGKYVLGGAIILMVISFTLLPNLGGEFLPPITRSEFTVDVRLPPGTHLETTEEVVTEVEQYLLDEEEVDSVYATIGERASQREGAGYTQRTPHRGELMVILETDEQEKLAQQVESEFYDHDQASISASEMEGDLEMGGDAIEIDLIGPELDTLRELSQDIANEVSELEVVSNVSRNLPTPRPELQVSPKDEQSMLKGITPIQMSQDLETDLTGRRATIFREDGREIPIVLGYFSEGPESTEEIKEKYQDIATVEKEPGPTVINRQDGQRYVTISADSETRDVRGAVNSIQDRLDNVDIPQGYRLNYGGAYEDMWSSYLELGGALALSLLLVFMVMAGQFESLRYPLVIMVSIPFSFVGVILALYILNDTLNVASIMGVIILSGLVVNNAIVLVDCIKREDSVLEGASLRLRPILMTTITTLLALIPMAIAVGPGSEIQNSLAFSLIGGLFSATLLTLVILPLVIIWIKSRFNLD</sequence>
<feature type="transmembrane region" description="Helical" evidence="2">
    <location>
        <begin position="980"/>
        <end position="1002"/>
    </location>
</feature>
<accession>B2A3E6</accession>
<dbReference type="OrthoDB" id="9757876at2"/>
<dbReference type="PRINTS" id="PR00702">
    <property type="entry name" value="ACRIFLAVINRP"/>
</dbReference>
<dbReference type="FunCoup" id="B2A3E6">
    <property type="interactions" value="313"/>
</dbReference>
<gene>
    <name evidence="3" type="ordered locus">Nther_2827</name>
</gene>